<dbReference type="PROSITE" id="PS50125">
    <property type="entry name" value="GUANYLATE_CYCLASE_2"/>
    <property type="match status" value="2"/>
</dbReference>
<keyword evidence="3" id="KW-0547">Nucleotide-binding</keyword>
<name>A0AAV4ABT3_9GAST</name>
<comment type="caution">
    <text evidence="9">The sequence shown here is derived from an EMBL/GenBank/DDBJ whole genome shotgun (WGS) entry which is preliminary data.</text>
</comment>
<organism evidence="9 10">
    <name type="scientific">Plakobranchus ocellatus</name>
    <dbReference type="NCBI Taxonomy" id="259542"/>
    <lineage>
        <taxon>Eukaryota</taxon>
        <taxon>Metazoa</taxon>
        <taxon>Spiralia</taxon>
        <taxon>Lophotrochozoa</taxon>
        <taxon>Mollusca</taxon>
        <taxon>Gastropoda</taxon>
        <taxon>Heterobranchia</taxon>
        <taxon>Euthyneura</taxon>
        <taxon>Panpulmonata</taxon>
        <taxon>Sacoglossa</taxon>
        <taxon>Placobranchoidea</taxon>
        <taxon>Plakobranchidae</taxon>
        <taxon>Plakobranchus</taxon>
    </lineage>
</organism>
<comment type="subcellular location">
    <subcellularLocation>
        <location evidence="1">Membrane</location>
    </subcellularLocation>
</comment>
<dbReference type="GO" id="GO:0005886">
    <property type="term" value="C:plasma membrane"/>
    <property type="evidence" value="ECO:0007669"/>
    <property type="project" value="TreeGrafter"/>
</dbReference>
<dbReference type="GO" id="GO:0004016">
    <property type="term" value="F:adenylate cyclase activity"/>
    <property type="evidence" value="ECO:0007669"/>
    <property type="project" value="TreeGrafter"/>
</dbReference>
<feature type="transmembrane region" description="Helical" evidence="7">
    <location>
        <begin position="78"/>
        <end position="97"/>
    </location>
</feature>
<keyword evidence="4 7" id="KW-1133">Transmembrane helix</keyword>
<keyword evidence="9" id="KW-0675">Receptor</keyword>
<dbReference type="PANTHER" id="PTHR11920">
    <property type="entry name" value="GUANYLYL CYCLASE"/>
    <property type="match status" value="1"/>
</dbReference>
<dbReference type="GO" id="GO:0004383">
    <property type="term" value="F:guanylate cyclase activity"/>
    <property type="evidence" value="ECO:0007669"/>
    <property type="project" value="TreeGrafter"/>
</dbReference>
<dbReference type="Proteomes" id="UP000735302">
    <property type="component" value="Unassembled WGS sequence"/>
</dbReference>
<dbReference type="InterPro" id="IPR001054">
    <property type="entry name" value="A/G_cyclase"/>
</dbReference>
<gene>
    <name evidence="9" type="ORF">PoB_003230100</name>
</gene>
<dbReference type="GO" id="GO:0001653">
    <property type="term" value="F:peptide receptor activity"/>
    <property type="evidence" value="ECO:0007669"/>
    <property type="project" value="TreeGrafter"/>
</dbReference>
<dbReference type="Gene3D" id="3.30.70.1230">
    <property type="entry name" value="Nucleotide cyclase"/>
    <property type="match status" value="2"/>
</dbReference>
<dbReference type="Pfam" id="PF00211">
    <property type="entry name" value="Guanylate_cyc"/>
    <property type="match status" value="2"/>
</dbReference>
<evidence type="ECO:0000313" key="10">
    <source>
        <dbReference type="Proteomes" id="UP000735302"/>
    </source>
</evidence>
<dbReference type="EMBL" id="BLXT01003752">
    <property type="protein sequence ID" value="GFO05796.1"/>
    <property type="molecule type" value="Genomic_DNA"/>
</dbReference>
<keyword evidence="5 7" id="KW-0472">Membrane</keyword>
<feature type="transmembrane region" description="Helical" evidence="7">
    <location>
        <begin position="214"/>
        <end position="230"/>
    </location>
</feature>
<reference evidence="9 10" key="1">
    <citation type="journal article" date="2021" name="Elife">
        <title>Chloroplast acquisition without the gene transfer in kleptoplastic sea slugs, Plakobranchus ocellatus.</title>
        <authorList>
            <person name="Maeda T."/>
            <person name="Takahashi S."/>
            <person name="Yoshida T."/>
            <person name="Shimamura S."/>
            <person name="Takaki Y."/>
            <person name="Nagai Y."/>
            <person name="Toyoda A."/>
            <person name="Suzuki Y."/>
            <person name="Arimoto A."/>
            <person name="Ishii H."/>
            <person name="Satoh N."/>
            <person name="Nishiyama T."/>
            <person name="Hasebe M."/>
            <person name="Maruyama T."/>
            <person name="Minagawa J."/>
            <person name="Obokata J."/>
            <person name="Shigenobu S."/>
        </authorList>
    </citation>
    <scope>NUCLEOTIDE SEQUENCE [LARGE SCALE GENOMIC DNA]</scope>
</reference>
<feature type="domain" description="Guanylate cyclase" evidence="8">
    <location>
        <begin position="196"/>
        <end position="222"/>
    </location>
</feature>
<evidence type="ECO:0000256" key="1">
    <source>
        <dbReference type="ARBA" id="ARBA00004370"/>
    </source>
</evidence>
<sequence>MLGPSIGEPGMLFTCYCSISLPALYSAAPSTCNSANSSFISLYEARQTVVSNIWTFLDNLEASTNKAQETEQGESTRLLILDVLVVAVGLGTGVVIVRRVREMGMWIFKVTYDLEKETEALDREKTLKCTVSLICSLDIFLLPAPSPSAVAVAAPASVAAVAQLTVNLLYQMLPRVVADNLRKGKTVAAESYDGVSIYFSDIVGFTTISSKCTPLQVGVIIIILIIVIVIRSNSIRNHIYHNSPSTPGLPKTHRSSRRRSLFLPPLSPLSTILIPPHPPCSHTPPPPSPPFPPYTPSLLLCLFDRFIFIRINSLAGTVVIKVVLNCTETVCHGFEDNKGALPDVVDLLNCLYITFDTRINTYDVYKVETIGDAYMVASGVPLRNGEKVGDGTRLYR</sequence>
<evidence type="ECO:0000313" key="9">
    <source>
        <dbReference type="EMBL" id="GFO05796.1"/>
    </source>
</evidence>
<protein>
    <submittedName>
        <fullName evidence="9">Atrial natriuretic peptide receptor 2</fullName>
    </submittedName>
</protein>
<dbReference type="GO" id="GO:0035556">
    <property type="term" value="P:intracellular signal transduction"/>
    <property type="evidence" value="ECO:0007669"/>
    <property type="project" value="InterPro"/>
</dbReference>
<evidence type="ECO:0000256" key="7">
    <source>
        <dbReference type="SAM" id="Phobius"/>
    </source>
</evidence>
<evidence type="ECO:0000256" key="2">
    <source>
        <dbReference type="ARBA" id="ARBA00022692"/>
    </source>
</evidence>
<keyword evidence="2 7" id="KW-0812">Transmembrane</keyword>
<proteinExistence type="predicted"/>
<keyword evidence="10" id="KW-1185">Reference proteome</keyword>
<dbReference type="InterPro" id="IPR050401">
    <property type="entry name" value="Cyclic_nucleotide_synthase"/>
</dbReference>
<evidence type="ECO:0000259" key="8">
    <source>
        <dbReference type="PROSITE" id="PS50125"/>
    </source>
</evidence>
<dbReference type="PANTHER" id="PTHR11920:SF335">
    <property type="entry name" value="GUANYLATE CYCLASE"/>
    <property type="match status" value="1"/>
</dbReference>
<evidence type="ECO:0000256" key="6">
    <source>
        <dbReference type="ARBA" id="ARBA00023239"/>
    </source>
</evidence>
<dbReference type="SUPFAM" id="SSF55073">
    <property type="entry name" value="Nucleotide cyclase"/>
    <property type="match status" value="2"/>
</dbReference>
<keyword evidence="6" id="KW-0456">Lyase</keyword>
<accession>A0AAV4ABT3</accession>
<evidence type="ECO:0000256" key="5">
    <source>
        <dbReference type="ARBA" id="ARBA00023136"/>
    </source>
</evidence>
<feature type="domain" description="Guanylate cyclase" evidence="8">
    <location>
        <begin position="317"/>
        <end position="384"/>
    </location>
</feature>
<dbReference type="AlphaFoldDB" id="A0AAV4ABT3"/>
<dbReference type="GO" id="GO:0000166">
    <property type="term" value="F:nucleotide binding"/>
    <property type="evidence" value="ECO:0007669"/>
    <property type="project" value="UniProtKB-KW"/>
</dbReference>
<evidence type="ECO:0000256" key="3">
    <source>
        <dbReference type="ARBA" id="ARBA00022741"/>
    </source>
</evidence>
<dbReference type="GO" id="GO:0007168">
    <property type="term" value="P:receptor guanylyl cyclase signaling pathway"/>
    <property type="evidence" value="ECO:0007669"/>
    <property type="project" value="TreeGrafter"/>
</dbReference>
<evidence type="ECO:0000256" key="4">
    <source>
        <dbReference type="ARBA" id="ARBA00022989"/>
    </source>
</evidence>
<dbReference type="SMART" id="SM00044">
    <property type="entry name" value="CYCc"/>
    <property type="match status" value="1"/>
</dbReference>
<dbReference type="InterPro" id="IPR029787">
    <property type="entry name" value="Nucleotide_cyclase"/>
</dbReference>